<feature type="domain" description="AttH" evidence="2">
    <location>
        <begin position="75"/>
        <end position="173"/>
    </location>
</feature>
<name>A0ABV9VFR4_STRAZ</name>
<evidence type="ECO:0000313" key="3">
    <source>
        <dbReference type="EMBL" id="MFC4981879.1"/>
    </source>
</evidence>
<dbReference type="InterPro" id="IPR010791">
    <property type="entry name" value="AttH_dom"/>
</dbReference>
<evidence type="ECO:0000313" key="4">
    <source>
        <dbReference type="Proteomes" id="UP001595908"/>
    </source>
</evidence>
<gene>
    <name evidence="3" type="ORF">ACFPL4_26640</name>
</gene>
<dbReference type="Proteomes" id="UP001595908">
    <property type="component" value="Unassembled WGS sequence"/>
</dbReference>
<dbReference type="SUPFAM" id="SSF159245">
    <property type="entry name" value="AttH-like"/>
    <property type="match status" value="1"/>
</dbReference>
<evidence type="ECO:0000256" key="1">
    <source>
        <dbReference type="SAM" id="MobiDB-lite"/>
    </source>
</evidence>
<organism evidence="3 4">
    <name type="scientific">Streptomyces atroolivaceus</name>
    <dbReference type="NCBI Taxonomy" id="66869"/>
    <lineage>
        <taxon>Bacteria</taxon>
        <taxon>Bacillati</taxon>
        <taxon>Actinomycetota</taxon>
        <taxon>Actinomycetes</taxon>
        <taxon>Kitasatosporales</taxon>
        <taxon>Streptomycetaceae</taxon>
        <taxon>Streptomyces</taxon>
    </lineage>
</organism>
<dbReference type="Gene3D" id="2.40.370.10">
    <property type="entry name" value="AttH-like domain"/>
    <property type="match status" value="1"/>
</dbReference>
<feature type="region of interest" description="Disordered" evidence="1">
    <location>
        <begin position="206"/>
        <end position="232"/>
    </location>
</feature>
<dbReference type="InterPro" id="IPR023374">
    <property type="entry name" value="AttH-like_dom_sf"/>
</dbReference>
<dbReference type="GeneID" id="31233765"/>
<keyword evidence="4" id="KW-1185">Reference proteome</keyword>
<dbReference type="PANTHER" id="PTHR40617">
    <property type="entry name" value="TERPENE CYCLASE ASQC"/>
    <property type="match status" value="1"/>
</dbReference>
<dbReference type="RefSeq" id="WP_033300484.1">
    <property type="nucleotide sequence ID" value="NZ_JBHSJE010000008.1"/>
</dbReference>
<proteinExistence type="predicted"/>
<dbReference type="Pfam" id="PF07143">
    <property type="entry name" value="CrtC"/>
    <property type="match status" value="1"/>
</dbReference>
<sequence length="232" mass="24805">MTWSHPTLIDAADKLAADPTATVDSWWFTTKLHTDETVYWVKIHTMGMQGTCHSTVSLLQEPEGHSSTKQITESLDAVTLPGAPLDARTSILTISGDLDDLQISGATDTASVQLTLQREEPVLYNSGSGLFPLFGGMNGQYALPGLTTSGSITVDGTTHQIGGRTWFDRQWGTPPAASPRAPPGSASTRSGPVLEHLGHHRRRHLLAHRTQSGRHTPSPALTVPSRQAATGS</sequence>
<protein>
    <submittedName>
        <fullName evidence="3">Lipocalin-like domain-containing protein</fullName>
    </submittedName>
</protein>
<accession>A0ABV9VFR4</accession>
<reference evidence="4" key="1">
    <citation type="journal article" date="2019" name="Int. J. Syst. Evol. Microbiol.">
        <title>The Global Catalogue of Microorganisms (GCM) 10K type strain sequencing project: providing services to taxonomists for standard genome sequencing and annotation.</title>
        <authorList>
            <consortium name="The Broad Institute Genomics Platform"/>
            <consortium name="The Broad Institute Genome Sequencing Center for Infectious Disease"/>
            <person name="Wu L."/>
            <person name="Ma J."/>
        </authorList>
    </citation>
    <scope>NUCLEOTIDE SEQUENCE [LARGE SCALE GENOMIC DNA]</scope>
    <source>
        <strain evidence="4">ICMP 257</strain>
    </source>
</reference>
<feature type="region of interest" description="Disordered" evidence="1">
    <location>
        <begin position="168"/>
        <end position="192"/>
    </location>
</feature>
<dbReference type="PANTHER" id="PTHR40617:SF1">
    <property type="entry name" value="ATTH DOMAIN-CONTAINING PROTEIN-RELATED"/>
    <property type="match status" value="1"/>
</dbReference>
<comment type="caution">
    <text evidence="3">The sequence shown here is derived from an EMBL/GenBank/DDBJ whole genome shotgun (WGS) entry which is preliminary data.</text>
</comment>
<evidence type="ECO:0000259" key="2">
    <source>
        <dbReference type="Pfam" id="PF07143"/>
    </source>
</evidence>
<dbReference type="InterPro" id="IPR053112">
    <property type="entry name" value="Fungal_Dehydratase/Hydratase"/>
</dbReference>
<dbReference type="EMBL" id="JBHSJE010000008">
    <property type="protein sequence ID" value="MFC4981879.1"/>
    <property type="molecule type" value="Genomic_DNA"/>
</dbReference>